<feature type="compositionally biased region" description="Basic and acidic residues" evidence="1">
    <location>
        <begin position="463"/>
        <end position="476"/>
    </location>
</feature>
<dbReference type="AlphaFoldDB" id="U4LQU0"/>
<name>U4LQU0_PYROM</name>
<dbReference type="OrthoDB" id="1162399at2759"/>
<sequence length="476" mass="52729">MSLEQSYTRFLAAPRRDALADSASFHYITTAVSLNGPDKIVAQLAKEQHDKGTQLKKRVEKPLATVQTGNSLVIEMDTEIEFLTSGANWLPGLDDNFLADHIVRFPVVHIVNFEGTLIKEVRLYWDQANILKQINIIGRTGRNWPIKDGADQIKMIGESVKKQSTTVADSSNGNAPVERSRSSSKSSTSTTRDPSAQNLHLFNPADQQDAPEKPRAPRRESIFKPPNRNLEDIIGESDEAPAQVRPPRSSSAFRPPTRDLEDIIGESNEAPKPVAPPKMRGSFSKGQTFDLASHASKDHEVPAATVEKTPNAKKYKHFEFGNGEDAKPDSSPRPTPVSGKSRNESSWDFEDFNTPEKRPIHVRKDDVRHFGFGDEQPAPLSNVTNALRDARIANNSHFEISDSSPAGPVSAAQRRLDRPGKQQKARSAEPEDDDDDFFAQFGAEKQHTTIAIAGDGRGQATAVKKDWSWDMDQRKV</sequence>
<reference evidence="2 3" key="1">
    <citation type="journal article" date="2013" name="PLoS Genet.">
        <title>The genome and development-dependent transcriptomes of Pyronema confluens: a window into fungal evolution.</title>
        <authorList>
            <person name="Traeger S."/>
            <person name="Altegoer F."/>
            <person name="Freitag M."/>
            <person name="Gabaldon T."/>
            <person name="Kempken F."/>
            <person name="Kumar A."/>
            <person name="Marcet-Houben M."/>
            <person name="Poggeler S."/>
            <person name="Stajich J.E."/>
            <person name="Nowrousian M."/>
        </authorList>
    </citation>
    <scope>NUCLEOTIDE SEQUENCE [LARGE SCALE GENOMIC DNA]</scope>
    <source>
        <strain evidence="3">CBS 100304</strain>
        <tissue evidence="2">Vegetative mycelium</tissue>
    </source>
</reference>
<feature type="region of interest" description="Disordered" evidence="1">
    <location>
        <begin position="161"/>
        <end position="362"/>
    </location>
</feature>
<keyword evidence="3" id="KW-1185">Reference proteome</keyword>
<organism evidence="2 3">
    <name type="scientific">Pyronema omphalodes (strain CBS 100304)</name>
    <name type="common">Pyronema confluens</name>
    <dbReference type="NCBI Taxonomy" id="1076935"/>
    <lineage>
        <taxon>Eukaryota</taxon>
        <taxon>Fungi</taxon>
        <taxon>Dikarya</taxon>
        <taxon>Ascomycota</taxon>
        <taxon>Pezizomycotina</taxon>
        <taxon>Pezizomycetes</taxon>
        <taxon>Pezizales</taxon>
        <taxon>Pyronemataceae</taxon>
        <taxon>Pyronema</taxon>
    </lineage>
</organism>
<feature type="compositionally biased region" description="Polar residues" evidence="1">
    <location>
        <begin position="162"/>
        <end position="174"/>
    </location>
</feature>
<dbReference type="Gene3D" id="3.10.450.50">
    <property type="match status" value="1"/>
</dbReference>
<evidence type="ECO:0000313" key="3">
    <source>
        <dbReference type="Proteomes" id="UP000018144"/>
    </source>
</evidence>
<evidence type="ECO:0000256" key="1">
    <source>
        <dbReference type="SAM" id="MobiDB-lite"/>
    </source>
</evidence>
<dbReference type="EMBL" id="HF935309">
    <property type="protein sequence ID" value="CCX29671.1"/>
    <property type="molecule type" value="Genomic_DNA"/>
</dbReference>
<gene>
    <name evidence="2" type="ORF">PCON_06332</name>
</gene>
<accession>U4LQU0</accession>
<dbReference type="InterPro" id="IPR032710">
    <property type="entry name" value="NTF2-like_dom_sf"/>
</dbReference>
<dbReference type="OMA" id="GKTGRNW"/>
<feature type="compositionally biased region" description="Low complexity" evidence="1">
    <location>
        <begin position="183"/>
        <end position="192"/>
    </location>
</feature>
<evidence type="ECO:0000313" key="2">
    <source>
        <dbReference type="EMBL" id="CCX29671.1"/>
    </source>
</evidence>
<dbReference type="eggNOG" id="ENOG502RU2N">
    <property type="taxonomic scope" value="Eukaryota"/>
</dbReference>
<protein>
    <submittedName>
        <fullName evidence="2">Uncharacterized protein</fullName>
    </submittedName>
</protein>
<feature type="compositionally biased region" description="Low complexity" evidence="1">
    <location>
        <begin position="245"/>
        <end position="255"/>
    </location>
</feature>
<proteinExistence type="predicted"/>
<feature type="compositionally biased region" description="Basic and acidic residues" evidence="1">
    <location>
        <begin position="210"/>
        <end position="222"/>
    </location>
</feature>
<dbReference type="Proteomes" id="UP000018144">
    <property type="component" value="Unassembled WGS sequence"/>
</dbReference>
<feature type="region of interest" description="Disordered" evidence="1">
    <location>
        <begin position="396"/>
        <end position="476"/>
    </location>
</feature>
<dbReference type="SUPFAM" id="SSF54427">
    <property type="entry name" value="NTF2-like"/>
    <property type="match status" value="1"/>
</dbReference>
<dbReference type="STRING" id="1076935.U4LQU0"/>